<protein>
    <submittedName>
        <fullName evidence="2">Cryptococcal mannosyltransferase 1</fullName>
    </submittedName>
</protein>
<dbReference type="OrthoDB" id="262547at2759"/>
<dbReference type="PANTHER" id="PTHR34144:SF7">
    <property type="entry name" value="EXPORT PROTEIN (CAP59), PUTATIVE (AFU_ORTHOLOGUE AFUA_7G05020)-RELATED"/>
    <property type="match status" value="1"/>
</dbReference>
<dbReference type="VEuPathDB" id="FungiDB:DNF11_1464"/>
<dbReference type="AlphaFoldDB" id="A0A3G2S358"/>
<dbReference type="GO" id="GO:0016757">
    <property type="term" value="F:glycosyltransferase activity"/>
    <property type="evidence" value="ECO:0007669"/>
    <property type="project" value="UniProtKB-KW"/>
</dbReference>
<evidence type="ECO:0000313" key="3">
    <source>
        <dbReference type="Proteomes" id="UP000269793"/>
    </source>
</evidence>
<dbReference type="Proteomes" id="UP000269793">
    <property type="component" value="Chromosome II"/>
</dbReference>
<feature type="transmembrane region" description="Helical" evidence="1">
    <location>
        <begin position="97"/>
        <end position="116"/>
    </location>
</feature>
<evidence type="ECO:0000313" key="2">
    <source>
        <dbReference type="EMBL" id="AYO42414.1"/>
    </source>
</evidence>
<feature type="transmembrane region" description="Helical" evidence="1">
    <location>
        <begin position="65"/>
        <end position="85"/>
    </location>
</feature>
<keyword evidence="3" id="KW-1185">Reference proteome</keyword>
<keyword evidence="1" id="KW-0812">Transmembrane</keyword>
<reference evidence="2 3" key="1">
    <citation type="submission" date="2018-10" db="EMBL/GenBank/DDBJ databases">
        <title>Complete genome sequence of Malassezia restricta CBS 7877.</title>
        <authorList>
            <person name="Morand S.C."/>
            <person name="Bertignac M."/>
            <person name="Iltis A."/>
            <person name="Kolder I."/>
            <person name="Pirovano W."/>
            <person name="Jourdain R."/>
            <person name="Clavaud C."/>
        </authorList>
    </citation>
    <scope>NUCLEOTIDE SEQUENCE [LARGE SCALE GENOMIC DNA]</scope>
    <source>
        <strain evidence="2 3">CBS 7877</strain>
    </source>
</reference>
<keyword evidence="1" id="KW-1133">Transmembrane helix</keyword>
<gene>
    <name evidence="2" type="ORF">DNF11_1464</name>
</gene>
<evidence type="ECO:0000256" key="1">
    <source>
        <dbReference type="SAM" id="Phobius"/>
    </source>
</evidence>
<sequence length="467" mass="53819">MASPADGVELDMLDHGEWGVPSPAPRGRAPRWRPAWLRDARGRIGVVSVVLFLGLSWYFSMPSTLYAYAVVVCFTCPMLLCHLLYRRAWATTSLVRRTVLVAVTAWVALSALRGWAPAHLPVPPAWRASNDTYFIASILYNAERILPQYTDSLVSFARDVGPERVYVSVLENDSQDRTPAMLEALRRTLERAGVRHTIVSAPLPASIRSFERIQRLSTLRNMAMRPLYDDVRMPISKVVWINDVLFTPPMLHHLVHTLDGTYDQACALDYFWLGFYDTWVLRDQYGETVRPLWPYFRRKHERRAVDAQQPIPVNACWNGVTVFDARWFTNATPPVLRREPAVADLPPPPIERADGLDYPAKLPLQFRTCASCNASESILTSVDMHRLASPHRPRIFVNPAVKVAYDYPSYYLYNHMLTWYVMQPWRYVWETWIERRLFSWIANLGNRWDPCAPLLQRQWATDAASWT</sequence>
<keyword evidence="1" id="KW-0472">Membrane</keyword>
<dbReference type="EMBL" id="CP033149">
    <property type="protein sequence ID" value="AYO42414.1"/>
    <property type="molecule type" value="Genomic_DNA"/>
</dbReference>
<accession>A0A3G2S358</accession>
<keyword evidence="2" id="KW-0808">Transferase</keyword>
<organism evidence="2 3">
    <name type="scientific">Malassezia restricta (strain ATCC 96810 / NBRC 103918 / CBS 7877)</name>
    <name type="common">Seborrheic dermatitis infection agent</name>
    <dbReference type="NCBI Taxonomy" id="425264"/>
    <lineage>
        <taxon>Eukaryota</taxon>
        <taxon>Fungi</taxon>
        <taxon>Dikarya</taxon>
        <taxon>Basidiomycota</taxon>
        <taxon>Ustilaginomycotina</taxon>
        <taxon>Malasseziomycetes</taxon>
        <taxon>Malasseziales</taxon>
        <taxon>Malasseziaceae</taxon>
        <taxon>Malassezia</taxon>
    </lineage>
</organism>
<name>A0A3G2S358_MALR7</name>
<dbReference type="Pfam" id="PF11735">
    <property type="entry name" value="CAP59_mtransfer"/>
    <property type="match status" value="1"/>
</dbReference>
<proteinExistence type="predicted"/>
<dbReference type="STRING" id="425264.A0A3G2S358"/>
<dbReference type="PANTHER" id="PTHR34144">
    <property type="entry name" value="CHROMOSOME 8, WHOLE GENOME SHOTGUN SEQUENCE"/>
    <property type="match status" value="1"/>
</dbReference>
<keyword evidence="2" id="KW-0328">Glycosyltransferase</keyword>
<dbReference type="InterPro" id="IPR021047">
    <property type="entry name" value="Mannosyltransferase_CMT1"/>
</dbReference>
<feature type="transmembrane region" description="Helical" evidence="1">
    <location>
        <begin position="40"/>
        <end position="59"/>
    </location>
</feature>